<organism evidence="1 2">
    <name type="scientific">Brassica cretica</name>
    <name type="common">Mustard</name>
    <dbReference type="NCBI Taxonomy" id="69181"/>
    <lineage>
        <taxon>Eukaryota</taxon>
        <taxon>Viridiplantae</taxon>
        <taxon>Streptophyta</taxon>
        <taxon>Embryophyta</taxon>
        <taxon>Tracheophyta</taxon>
        <taxon>Spermatophyta</taxon>
        <taxon>Magnoliopsida</taxon>
        <taxon>eudicotyledons</taxon>
        <taxon>Gunneridae</taxon>
        <taxon>Pentapetalae</taxon>
        <taxon>rosids</taxon>
        <taxon>malvids</taxon>
        <taxon>Brassicales</taxon>
        <taxon>Brassicaceae</taxon>
        <taxon>Brassiceae</taxon>
        <taxon>Brassica</taxon>
    </lineage>
</organism>
<accession>A0A8S9G6F6</accession>
<reference evidence="1" key="1">
    <citation type="submission" date="2019-12" db="EMBL/GenBank/DDBJ databases">
        <title>Genome sequencing and annotation of Brassica cretica.</title>
        <authorList>
            <person name="Studholme D.J."/>
            <person name="Sarris P.F."/>
        </authorList>
    </citation>
    <scope>NUCLEOTIDE SEQUENCE</scope>
    <source>
        <strain evidence="1">PFS-001/15</strain>
        <tissue evidence="1">Leaf</tissue>
    </source>
</reference>
<name>A0A8S9G6F6_BRACR</name>
<evidence type="ECO:0000313" key="2">
    <source>
        <dbReference type="Proteomes" id="UP000712281"/>
    </source>
</evidence>
<dbReference type="Proteomes" id="UP000712281">
    <property type="component" value="Unassembled WGS sequence"/>
</dbReference>
<sequence>MGLVTDEVRARAEKYTGDELCREKTKENIYGDPIYDTYDDEDFCKMIYGPPIYDDYVAIVAEEAVENVNVKDGIVLPKFELGAGCNNWETQTLTWIFTKQSPIEGLLRDQAFRYNGEYAELICTLSVAFAWDSTAQGHVHTSCYIIMESACIPQFFLARLIHRYAKVNIDEVCQNCLLASQEFCYGMAGRHII</sequence>
<dbReference type="AlphaFoldDB" id="A0A8S9G6F6"/>
<comment type="caution">
    <text evidence="1">The sequence shown here is derived from an EMBL/GenBank/DDBJ whole genome shotgun (WGS) entry which is preliminary data.</text>
</comment>
<protein>
    <submittedName>
        <fullName evidence="1">Uncharacterized protein</fullName>
    </submittedName>
</protein>
<proteinExistence type="predicted"/>
<dbReference type="EMBL" id="QGKW02002228">
    <property type="protein sequence ID" value="KAF2538782.1"/>
    <property type="molecule type" value="Genomic_DNA"/>
</dbReference>
<gene>
    <name evidence="1" type="ORF">F2Q68_00019911</name>
</gene>
<evidence type="ECO:0000313" key="1">
    <source>
        <dbReference type="EMBL" id="KAF2538782.1"/>
    </source>
</evidence>